<organism evidence="1 2">
    <name type="scientific">Peronosclerospora sorghi</name>
    <dbReference type="NCBI Taxonomy" id="230839"/>
    <lineage>
        <taxon>Eukaryota</taxon>
        <taxon>Sar</taxon>
        <taxon>Stramenopiles</taxon>
        <taxon>Oomycota</taxon>
        <taxon>Peronosporomycetes</taxon>
        <taxon>Peronosporales</taxon>
        <taxon>Peronosporaceae</taxon>
        <taxon>Peronosclerospora</taxon>
    </lineage>
</organism>
<reference evidence="1 2" key="1">
    <citation type="journal article" date="2022" name="bioRxiv">
        <title>The genome of the oomycete Peronosclerospora sorghi, a cosmopolitan pathogen of maize and sorghum, is inflated with dispersed pseudogenes.</title>
        <authorList>
            <person name="Fletcher K."/>
            <person name="Martin F."/>
            <person name="Isakeit T."/>
            <person name="Cavanaugh K."/>
            <person name="Magill C."/>
            <person name="Michelmore R."/>
        </authorList>
    </citation>
    <scope>NUCLEOTIDE SEQUENCE [LARGE SCALE GENOMIC DNA]</scope>
    <source>
        <strain evidence="1">P6</strain>
    </source>
</reference>
<name>A0ACC0WM07_9STRA</name>
<dbReference type="EMBL" id="CM047590">
    <property type="protein sequence ID" value="KAI9919622.1"/>
    <property type="molecule type" value="Genomic_DNA"/>
</dbReference>
<accession>A0ACC0WM07</accession>
<evidence type="ECO:0000313" key="2">
    <source>
        <dbReference type="Proteomes" id="UP001163321"/>
    </source>
</evidence>
<keyword evidence="2" id="KW-1185">Reference proteome</keyword>
<sequence>MEVSNHIKKRTAPQQKRSLEKSWNIAPPIPSAVFSTVAESSSETDLGVVYAPTHITITRADGQMTRTVAVEQWIDQLLRYTQQNSQLLMVQ</sequence>
<gene>
    <name evidence="1" type="ORF">PsorP6_017559</name>
</gene>
<comment type="caution">
    <text evidence="1">The sequence shown here is derived from an EMBL/GenBank/DDBJ whole genome shotgun (WGS) entry which is preliminary data.</text>
</comment>
<dbReference type="Proteomes" id="UP001163321">
    <property type="component" value="Chromosome 11"/>
</dbReference>
<evidence type="ECO:0000313" key="1">
    <source>
        <dbReference type="EMBL" id="KAI9919622.1"/>
    </source>
</evidence>
<proteinExistence type="predicted"/>
<protein>
    <submittedName>
        <fullName evidence="1">Uncharacterized protein</fullName>
    </submittedName>
</protein>